<reference evidence="2" key="1">
    <citation type="submission" date="2022-10" db="EMBL/GenBank/DDBJ databases">
        <title>Luteolibacter sp. GHJ8, whole genome shotgun sequencing project.</title>
        <authorList>
            <person name="Zhao G."/>
            <person name="Shen L."/>
        </authorList>
    </citation>
    <scope>NUCLEOTIDE SEQUENCE</scope>
    <source>
        <strain evidence="2">GHJ8</strain>
    </source>
</reference>
<protein>
    <recommendedName>
        <fullName evidence="4">DUF2946 domain-containing protein</fullName>
    </recommendedName>
</protein>
<dbReference type="EMBL" id="JAPDDR010000008">
    <property type="protein sequence ID" value="MCW1915027.1"/>
    <property type="molecule type" value="Genomic_DNA"/>
</dbReference>
<keyword evidence="3" id="KW-1185">Reference proteome</keyword>
<gene>
    <name evidence="2" type="ORF">OJ996_15680</name>
</gene>
<evidence type="ECO:0008006" key="4">
    <source>
        <dbReference type="Google" id="ProtNLM"/>
    </source>
</evidence>
<name>A0ABT3G598_9BACT</name>
<dbReference type="RefSeq" id="WP_264514570.1">
    <property type="nucleotide sequence ID" value="NZ_JAPDDR010000008.1"/>
</dbReference>
<organism evidence="2 3">
    <name type="scientific">Luteolibacter rhizosphaerae</name>
    <dbReference type="NCBI Taxonomy" id="2989719"/>
    <lineage>
        <taxon>Bacteria</taxon>
        <taxon>Pseudomonadati</taxon>
        <taxon>Verrucomicrobiota</taxon>
        <taxon>Verrucomicrobiia</taxon>
        <taxon>Verrucomicrobiales</taxon>
        <taxon>Verrucomicrobiaceae</taxon>
        <taxon>Luteolibacter</taxon>
    </lineage>
</organism>
<comment type="caution">
    <text evidence="2">The sequence shown here is derived from an EMBL/GenBank/DDBJ whole genome shotgun (WGS) entry which is preliminary data.</text>
</comment>
<sequence>MRGWLSWLLVFGVIAGLCGRVLAMDHVHSEPKMEHSCGHDHDHGGHDEEGGGDSHGHDHGHGPDCPPGPHEHHHANSCCHTGALAGDELLRYTILPPGGSRVDVAWHSALKPDEPVFALDKPPLI</sequence>
<accession>A0ABT3G598</accession>
<dbReference type="Proteomes" id="UP001165653">
    <property type="component" value="Unassembled WGS sequence"/>
</dbReference>
<evidence type="ECO:0000313" key="3">
    <source>
        <dbReference type="Proteomes" id="UP001165653"/>
    </source>
</evidence>
<feature type="region of interest" description="Disordered" evidence="1">
    <location>
        <begin position="32"/>
        <end position="78"/>
    </location>
</feature>
<proteinExistence type="predicted"/>
<feature type="compositionally biased region" description="Basic and acidic residues" evidence="1">
    <location>
        <begin position="32"/>
        <end position="62"/>
    </location>
</feature>
<evidence type="ECO:0000256" key="1">
    <source>
        <dbReference type="SAM" id="MobiDB-lite"/>
    </source>
</evidence>
<evidence type="ECO:0000313" key="2">
    <source>
        <dbReference type="EMBL" id="MCW1915027.1"/>
    </source>
</evidence>